<dbReference type="KEGG" id="aacx:DEACI_1532"/>
<accession>A0A8S0W7K6</accession>
<protein>
    <submittedName>
        <fullName evidence="3">Cro/C1-type HTH domain profile</fullName>
    </submittedName>
    <submittedName>
        <fullName evidence="2">Helix-turn-helix domain protein</fullName>
    </submittedName>
</protein>
<proteinExistence type="predicted"/>
<dbReference type="InterPro" id="IPR010982">
    <property type="entry name" value="Lambda_DNA-bd_dom_sf"/>
</dbReference>
<evidence type="ECO:0000313" key="3">
    <source>
        <dbReference type="EMBL" id="CEJ07923.1"/>
    </source>
</evidence>
<dbReference type="EMBL" id="CDGJ01000070">
    <property type="protein sequence ID" value="CEJ07923.1"/>
    <property type="molecule type" value="Genomic_DNA"/>
</dbReference>
<gene>
    <name evidence="2" type="ORF">DEACI_1532</name>
    <name evidence="3" type="ORF">DEACI_2395</name>
</gene>
<dbReference type="PROSITE" id="PS50943">
    <property type="entry name" value="HTH_CROC1"/>
    <property type="match status" value="1"/>
</dbReference>
<feature type="domain" description="HTH cro/C1-type" evidence="1">
    <location>
        <begin position="8"/>
        <end position="61"/>
    </location>
</feature>
<dbReference type="Proteomes" id="UP001071230">
    <property type="component" value="Unassembled WGS sequence"/>
</dbReference>
<name>A0A8S0W7K6_9FIRM</name>
<evidence type="ECO:0000313" key="4">
    <source>
        <dbReference type="Proteomes" id="UP001071230"/>
    </source>
</evidence>
<reference evidence="2" key="2">
    <citation type="submission" date="2020-01" db="EMBL/GenBank/DDBJ databases">
        <authorList>
            <person name="Hornung B."/>
        </authorList>
    </citation>
    <scope>NUCLEOTIDE SEQUENCE</scope>
    <source>
        <strain evidence="2">PacBioINE</strain>
    </source>
</reference>
<organism evidence="2">
    <name type="scientific">Acididesulfobacillus acetoxydans</name>
    <dbReference type="NCBI Taxonomy" id="1561005"/>
    <lineage>
        <taxon>Bacteria</taxon>
        <taxon>Bacillati</taxon>
        <taxon>Bacillota</taxon>
        <taxon>Clostridia</taxon>
        <taxon>Eubacteriales</taxon>
        <taxon>Peptococcaceae</taxon>
        <taxon>Acididesulfobacillus</taxon>
    </lineage>
</organism>
<dbReference type="GO" id="GO:0003677">
    <property type="term" value="F:DNA binding"/>
    <property type="evidence" value="ECO:0007669"/>
    <property type="project" value="InterPro"/>
</dbReference>
<keyword evidence="4" id="KW-1185">Reference proteome</keyword>
<dbReference type="CDD" id="cd00093">
    <property type="entry name" value="HTH_XRE"/>
    <property type="match status" value="1"/>
</dbReference>
<dbReference type="InterPro" id="IPR001387">
    <property type="entry name" value="Cro/C1-type_HTH"/>
</dbReference>
<dbReference type="Proteomes" id="UP000836597">
    <property type="component" value="Chromosome"/>
</dbReference>
<dbReference type="AlphaFoldDB" id="A0A8S0W7K6"/>
<sequence length="70" mass="7448">MDSVGQLLARLRGDKGLSQAELAKLVGTTANHICDLECGKPGSIALLAKLAVVLDVPLEEVWLRGNRPEP</sequence>
<evidence type="ECO:0000259" key="1">
    <source>
        <dbReference type="PROSITE" id="PS50943"/>
    </source>
</evidence>
<dbReference type="SMART" id="SM00530">
    <property type="entry name" value="HTH_XRE"/>
    <property type="match status" value="1"/>
</dbReference>
<evidence type="ECO:0000313" key="2">
    <source>
        <dbReference type="EMBL" id="CAA7600879.1"/>
    </source>
</evidence>
<dbReference type="RefSeq" id="WP_372503606.1">
    <property type="nucleotide sequence ID" value="NZ_CDGJ01000070.1"/>
</dbReference>
<dbReference type="Gene3D" id="1.10.260.40">
    <property type="entry name" value="lambda repressor-like DNA-binding domains"/>
    <property type="match status" value="1"/>
</dbReference>
<reference evidence="3" key="1">
    <citation type="submission" date="2014-11" db="EMBL/GenBank/DDBJ databases">
        <authorList>
            <person name="Hornung B.V."/>
        </authorList>
    </citation>
    <scope>NUCLEOTIDE SEQUENCE</scope>
    <source>
        <strain evidence="3">INE</strain>
    </source>
</reference>
<dbReference type="EMBL" id="LR746496">
    <property type="protein sequence ID" value="CAA7600879.1"/>
    <property type="molecule type" value="Genomic_DNA"/>
</dbReference>
<dbReference type="SUPFAM" id="SSF47413">
    <property type="entry name" value="lambda repressor-like DNA-binding domains"/>
    <property type="match status" value="1"/>
</dbReference>
<dbReference type="Pfam" id="PF13560">
    <property type="entry name" value="HTH_31"/>
    <property type="match status" value="1"/>
</dbReference>